<gene>
    <name evidence="1" type="ORF">BAE30_01650</name>
</gene>
<protein>
    <submittedName>
        <fullName evidence="1">Uncharacterized protein</fullName>
    </submittedName>
</protein>
<dbReference type="GeneID" id="92930784"/>
<evidence type="ECO:0000313" key="1">
    <source>
        <dbReference type="EMBL" id="OFC62633.1"/>
    </source>
</evidence>
<proteinExistence type="predicted"/>
<reference evidence="1 2" key="1">
    <citation type="submission" date="2016-06" db="EMBL/GenBank/DDBJ databases">
        <title>Gene turnover analysis identifies the evolutionary adaptation of the extremophile Acidithiobacillus caldus.</title>
        <authorList>
            <person name="Zhang X."/>
        </authorList>
    </citation>
    <scope>NUCLEOTIDE SEQUENCE [LARGE SCALE GENOMIC DNA]</scope>
    <source>
        <strain evidence="1 2">S1</strain>
    </source>
</reference>
<dbReference type="Proteomes" id="UP000175707">
    <property type="component" value="Unassembled WGS sequence"/>
</dbReference>
<name>A0A1E7Z1N0_9PROT</name>
<evidence type="ECO:0000313" key="2">
    <source>
        <dbReference type="Proteomes" id="UP000175707"/>
    </source>
</evidence>
<accession>A0A1E7Z1N0</accession>
<dbReference type="EMBL" id="LZYH01000205">
    <property type="protein sequence ID" value="OFC62633.1"/>
    <property type="molecule type" value="Genomic_DNA"/>
</dbReference>
<dbReference type="AlphaFoldDB" id="A0A1E7Z1N0"/>
<organism evidence="1 2">
    <name type="scientific">Acidithiobacillus caldus</name>
    <dbReference type="NCBI Taxonomy" id="33059"/>
    <lineage>
        <taxon>Bacteria</taxon>
        <taxon>Pseudomonadati</taxon>
        <taxon>Pseudomonadota</taxon>
        <taxon>Acidithiobacillia</taxon>
        <taxon>Acidithiobacillales</taxon>
        <taxon>Acidithiobacillaceae</taxon>
        <taxon>Acidithiobacillus</taxon>
    </lineage>
</organism>
<comment type="caution">
    <text evidence="1">The sequence shown here is derived from an EMBL/GenBank/DDBJ whole genome shotgun (WGS) entry which is preliminary data.</text>
</comment>
<sequence>MPDPRDYRVLVHRWEWSARQLGVAMDASLPEIDAAYHRCSKPDPIRKAARDWLARFSQEARRSGLRWREEQDRRRSMQKLLDPVEEALPEVYEEILARRPQRVQDPDLPGFAQTRL</sequence>
<dbReference type="RefSeq" id="WP_014002467.1">
    <property type="nucleotide sequence ID" value="NZ_JAAOMM010000158.1"/>
</dbReference>